<accession>A0A117RK87</accession>
<gene>
    <name evidence="1" type="ORF">AQJ67_36015</name>
</gene>
<dbReference type="InterPro" id="IPR054202">
    <property type="entry name" value="DUF6907"/>
</dbReference>
<dbReference type="Proteomes" id="UP000053429">
    <property type="component" value="Unassembled WGS sequence"/>
</dbReference>
<dbReference type="AlphaFoldDB" id="A0A117RK87"/>
<evidence type="ECO:0000313" key="1">
    <source>
        <dbReference type="EMBL" id="KUN95398.1"/>
    </source>
</evidence>
<dbReference type="RefSeq" id="WP_062723674.1">
    <property type="nucleotide sequence ID" value="NZ_KQ948938.1"/>
</dbReference>
<reference evidence="1 2" key="1">
    <citation type="submission" date="2015-10" db="EMBL/GenBank/DDBJ databases">
        <title>Draft genome sequence of Streptomyces caeruleatus NRRL B-24802, type strain for the species Streptomyces caeruleatus.</title>
        <authorList>
            <person name="Ruckert C."/>
            <person name="Winkler A."/>
            <person name="Kalinowski J."/>
            <person name="Kampfer P."/>
            <person name="Glaeser S."/>
        </authorList>
    </citation>
    <scope>NUCLEOTIDE SEQUENCE [LARGE SCALE GENOMIC DNA]</scope>
    <source>
        <strain evidence="1 2">NRRL B-24802</strain>
    </source>
</reference>
<keyword evidence="2" id="KW-1185">Reference proteome</keyword>
<protein>
    <submittedName>
        <fullName evidence="1">Uncharacterized protein</fullName>
    </submittedName>
</protein>
<evidence type="ECO:0000313" key="2">
    <source>
        <dbReference type="Proteomes" id="UP000053429"/>
    </source>
</evidence>
<dbReference type="EMBL" id="LMWY01000049">
    <property type="protein sequence ID" value="KUN95398.1"/>
    <property type="molecule type" value="Genomic_DNA"/>
</dbReference>
<name>A0A117RK87_9ACTN</name>
<comment type="caution">
    <text evidence="1">The sequence shown here is derived from an EMBL/GenBank/DDBJ whole genome shotgun (WGS) entry which is preliminary data.</text>
</comment>
<sequence length="126" mass="13511">MQDPIRSITLPTLDHGDVVLAEPSWCAGHADHRPDTARVEILHCGPDVELTFRGRTVMDASLVQSPFTTNNVPELDTPTPGISVGPIGRTLDPASVYELAAALDGYADRLRDLADQLARILAGGEQ</sequence>
<dbReference type="Pfam" id="PF21848">
    <property type="entry name" value="DUF6907"/>
    <property type="match status" value="1"/>
</dbReference>
<proteinExistence type="predicted"/>
<dbReference type="STRING" id="661399.AQJ67_36015"/>
<organism evidence="1 2">
    <name type="scientific">Streptomyces caeruleatus</name>
    <dbReference type="NCBI Taxonomy" id="661399"/>
    <lineage>
        <taxon>Bacteria</taxon>
        <taxon>Bacillati</taxon>
        <taxon>Actinomycetota</taxon>
        <taxon>Actinomycetes</taxon>
        <taxon>Kitasatosporales</taxon>
        <taxon>Streptomycetaceae</taxon>
        <taxon>Streptomyces</taxon>
    </lineage>
</organism>
<dbReference type="OrthoDB" id="4335926at2"/>